<sequence length="260" mass="29822">MPGQIPLVFFAYDWDELVFDCLAGKPKVTFQGTPYYFFRGGKPYYRTKVEILHRAIWKFCYGSIPPGYDIHHRDHNSRNNHPSNLVSISRAEHLKHHHSTRSKKEDRRIVDLYSQLESIYKVGEMVDRAPSFVCTVLNEYGVERDGNPSTRSEENDQWFIELYGQLKSITKVGEVVGRSGEFIRSILNEYGIALDGHGPNLTDQQIAEIKVLLRKGDLTQRVIAHEFDTNRSTISQINTGNYRNGGYQPGGDKIADRVEK</sequence>
<dbReference type="SUPFAM" id="SSF54060">
    <property type="entry name" value="His-Me finger endonucleases"/>
    <property type="match status" value="1"/>
</dbReference>
<dbReference type="InterPro" id="IPR003615">
    <property type="entry name" value="HNH_nuc"/>
</dbReference>
<organism evidence="3">
    <name type="scientific">marine sediment metagenome</name>
    <dbReference type="NCBI Taxonomy" id="412755"/>
    <lineage>
        <taxon>unclassified sequences</taxon>
        <taxon>metagenomes</taxon>
        <taxon>ecological metagenomes</taxon>
    </lineage>
</organism>
<feature type="domain" description="HNH nuclease" evidence="2">
    <location>
        <begin position="46"/>
        <end position="94"/>
    </location>
</feature>
<evidence type="ECO:0000313" key="3">
    <source>
        <dbReference type="EMBL" id="KKN52684.1"/>
    </source>
</evidence>
<reference evidence="3" key="1">
    <citation type="journal article" date="2015" name="Nature">
        <title>Complex archaea that bridge the gap between prokaryotes and eukaryotes.</title>
        <authorList>
            <person name="Spang A."/>
            <person name="Saw J.H."/>
            <person name="Jorgensen S.L."/>
            <person name="Zaremba-Niedzwiedzka K."/>
            <person name="Martijn J."/>
            <person name="Lind A.E."/>
            <person name="van Eijk R."/>
            <person name="Schleper C."/>
            <person name="Guy L."/>
            <person name="Ettema T.J."/>
        </authorList>
    </citation>
    <scope>NUCLEOTIDE SEQUENCE</scope>
</reference>
<dbReference type="EMBL" id="LAZR01001009">
    <property type="protein sequence ID" value="KKN52684.1"/>
    <property type="molecule type" value="Genomic_DNA"/>
</dbReference>
<feature type="region of interest" description="Disordered" evidence="1">
    <location>
        <begin position="239"/>
        <end position="260"/>
    </location>
</feature>
<dbReference type="AlphaFoldDB" id="A0A0F9RCN0"/>
<comment type="caution">
    <text evidence="3">The sequence shown here is derived from an EMBL/GenBank/DDBJ whole genome shotgun (WGS) entry which is preliminary data.</text>
</comment>
<dbReference type="SMART" id="SM00507">
    <property type="entry name" value="HNHc"/>
    <property type="match status" value="1"/>
</dbReference>
<dbReference type="Pfam" id="PF13392">
    <property type="entry name" value="HNH_3"/>
    <property type="match status" value="1"/>
</dbReference>
<evidence type="ECO:0000259" key="2">
    <source>
        <dbReference type="SMART" id="SM00507"/>
    </source>
</evidence>
<name>A0A0F9RCN0_9ZZZZ</name>
<accession>A0A0F9RCN0</accession>
<dbReference type="InterPro" id="IPR044925">
    <property type="entry name" value="His-Me_finger_sf"/>
</dbReference>
<proteinExistence type="predicted"/>
<dbReference type="CDD" id="cd00085">
    <property type="entry name" value="HNHc"/>
    <property type="match status" value="1"/>
</dbReference>
<gene>
    <name evidence="3" type="ORF">LCGC14_0610170</name>
</gene>
<protein>
    <recommendedName>
        <fullName evidence="2">HNH nuclease domain-containing protein</fullName>
    </recommendedName>
</protein>
<dbReference type="Gene3D" id="3.90.75.20">
    <property type="match status" value="1"/>
</dbReference>
<evidence type="ECO:0000256" key="1">
    <source>
        <dbReference type="SAM" id="MobiDB-lite"/>
    </source>
</evidence>